<dbReference type="EMBL" id="FOSZ01000008">
    <property type="protein sequence ID" value="SFL28787.1"/>
    <property type="molecule type" value="Genomic_DNA"/>
</dbReference>
<dbReference type="GO" id="GO:0022857">
    <property type="term" value="F:transmembrane transporter activity"/>
    <property type="evidence" value="ECO:0007669"/>
    <property type="project" value="UniProtKB-UniRule"/>
</dbReference>
<dbReference type="AlphaFoldDB" id="A0A1I4GHK7"/>
<keyword evidence="10" id="KW-1185">Reference proteome</keyword>
<gene>
    <name evidence="9" type="ORF">SAMN04488036_108137</name>
</gene>
<evidence type="ECO:0000256" key="4">
    <source>
        <dbReference type="ARBA" id="ARBA00022692"/>
    </source>
</evidence>
<feature type="domain" description="Tripartite ATP-independent periplasmic transporters DctQ component" evidence="8">
    <location>
        <begin position="34"/>
        <end position="168"/>
    </location>
</feature>
<dbReference type="Pfam" id="PF04290">
    <property type="entry name" value="DctQ"/>
    <property type="match status" value="1"/>
</dbReference>
<feature type="transmembrane region" description="Helical" evidence="7">
    <location>
        <begin position="103"/>
        <end position="124"/>
    </location>
</feature>
<feature type="transmembrane region" description="Helical" evidence="7">
    <location>
        <begin position="58"/>
        <end position="75"/>
    </location>
</feature>
<feature type="transmembrane region" description="Helical" evidence="7">
    <location>
        <begin position="144"/>
        <end position="167"/>
    </location>
</feature>
<sequence length="185" mass="20214">MKNPLGNLALALSKPITGVAIGANAIGTLVVLGLVLVVNFDVVARGVFNAPFRGAYEVVQFAMVLIVFLQLPDVVRVSRLTRSDGFLVVIGHRYPRFAAGLRHVIDTVSAIFMTAIAITIWPEFLDMLDTRDYFGVPGIFTAPWWPIKLTIFASAALCAVLFALKVLTPAEKPELIRAPEHEDKK</sequence>
<comment type="function">
    <text evidence="7">Part of the tripartite ATP-independent periplasmic (TRAP) transport system.</text>
</comment>
<keyword evidence="2 7" id="KW-0813">Transport</keyword>
<evidence type="ECO:0000259" key="8">
    <source>
        <dbReference type="Pfam" id="PF04290"/>
    </source>
</evidence>
<evidence type="ECO:0000256" key="3">
    <source>
        <dbReference type="ARBA" id="ARBA00022475"/>
    </source>
</evidence>
<keyword evidence="5 7" id="KW-1133">Transmembrane helix</keyword>
<evidence type="ECO:0000256" key="2">
    <source>
        <dbReference type="ARBA" id="ARBA00022448"/>
    </source>
</evidence>
<proteinExistence type="inferred from homology"/>
<dbReference type="OrthoDB" id="4250245at2"/>
<feature type="transmembrane region" description="Helical" evidence="7">
    <location>
        <begin position="12"/>
        <end position="38"/>
    </location>
</feature>
<keyword evidence="4 7" id="KW-0812">Transmembrane</keyword>
<evidence type="ECO:0000313" key="10">
    <source>
        <dbReference type="Proteomes" id="UP000198851"/>
    </source>
</evidence>
<name>A0A1I4GHK7_9RHOB</name>
<evidence type="ECO:0000313" key="9">
    <source>
        <dbReference type="EMBL" id="SFL28787.1"/>
    </source>
</evidence>
<dbReference type="RefSeq" id="WP_093325419.1">
    <property type="nucleotide sequence ID" value="NZ_FOSZ01000008.1"/>
</dbReference>
<organism evidence="9 10">
    <name type="scientific">Shimia haliotis</name>
    <dbReference type="NCBI Taxonomy" id="1280847"/>
    <lineage>
        <taxon>Bacteria</taxon>
        <taxon>Pseudomonadati</taxon>
        <taxon>Pseudomonadota</taxon>
        <taxon>Alphaproteobacteria</taxon>
        <taxon>Rhodobacterales</taxon>
        <taxon>Roseobacteraceae</taxon>
    </lineage>
</organism>
<keyword evidence="3" id="KW-1003">Cell membrane</keyword>
<dbReference type="Proteomes" id="UP000198851">
    <property type="component" value="Unassembled WGS sequence"/>
</dbReference>
<accession>A0A1I4GHK7</accession>
<keyword evidence="7" id="KW-0997">Cell inner membrane</keyword>
<evidence type="ECO:0000256" key="6">
    <source>
        <dbReference type="ARBA" id="ARBA00023136"/>
    </source>
</evidence>
<protein>
    <recommendedName>
        <fullName evidence="7">TRAP transporter small permease protein</fullName>
    </recommendedName>
</protein>
<dbReference type="STRING" id="1280847.SAMN04488036_108137"/>
<keyword evidence="6 7" id="KW-0472">Membrane</keyword>
<evidence type="ECO:0000256" key="7">
    <source>
        <dbReference type="RuleBase" id="RU369079"/>
    </source>
</evidence>
<comment type="subcellular location">
    <subcellularLocation>
        <location evidence="7">Cell inner membrane</location>
        <topology evidence="7">Multi-pass membrane protein</topology>
    </subcellularLocation>
    <subcellularLocation>
        <location evidence="1">Cell membrane</location>
        <topology evidence="1">Multi-pass membrane protein</topology>
    </subcellularLocation>
</comment>
<comment type="subunit">
    <text evidence="7">The complex comprises the extracytoplasmic solute receptor protein and the two transmembrane proteins.</text>
</comment>
<reference evidence="10" key="1">
    <citation type="submission" date="2016-10" db="EMBL/GenBank/DDBJ databases">
        <authorList>
            <person name="Varghese N."/>
            <person name="Submissions S."/>
        </authorList>
    </citation>
    <scope>NUCLEOTIDE SEQUENCE [LARGE SCALE GENOMIC DNA]</scope>
    <source>
        <strain evidence="10">DSM 28453</strain>
    </source>
</reference>
<evidence type="ECO:0000256" key="1">
    <source>
        <dbReference type="ARBA" id="ARBA00004651"/>
    </source>
</evidence>
<evidence type="ECO:0000256" key="5">
    <source>
        <dbReference type="ARBA" id="ARBA00022989"/>
    </source>
</evidence>
<dbReference type="GO" id="GO:0005886">
    <property type="term" value="C:plasma membrane"/>
    <property type="evidence" value="ECO:0007669"/>
    <property type="project" value="UniProtKB-SubCell"/>
</dbReference>
<dbReference type="InterPro" id="IPR055348">
    <property type="entry name" value="DctQ"/>
</dbReference>
<comment type="similarity">
    <text evidence="7">Belongs to the TRAP transporter small permease family.</text>
</comment>